<dbReference type="Gene3D" id="3.40.1350.10">
    <property type="match status" value="1"/>
</dbReference>
<keyword evidence="1" id="KW-0472">Membrane</keyword>
<dbReference type="SUPFAM" id="SSF57783">
    <property type="entry name" value="Zinc beta-ribbon"/>
    <property type="match status" value="1"/>
</dbReference>
<feature type="domain" description="DNA topoisomerase type IA zn finger" evidence="2">
    <location>
        <begin position="246"/>
        <end position="280"/>
    </location>
</feature>
<proteinExistence type="predicted"/>
<dbReference type="AlphaFoldDB" id="A0A4Y4CTT6"/>
<dbReference type="OrthoDB" id="5782056at2"/>
<dbReference type="InterPro" id="IPR013498">
    <property type="entry name" value="Topo_IA_Znf"/>
</dbReference>
<keyword evidence="5" id="KW-1185">Reference proteome</keyword>
<keyword evidence="1" id="KW-1133">Transmembrane helix</keyword>
<dbReference type="PANTHER" id="PTHR30015">
    <property type="entry name" value="MRR RESTRICTION SYSTEM PROTEIN"/>
    <property type="match status" value="1"/>
</dbReference>
<gene>
    <name evidence="4" type="ORF">ZRA01_15850</name>
</gene>
<dbReference type="GO" id="GO:0003916">
    <property type="term" value="F:DNA topoisomerase activity"/>
    <property type="evidence" value="ECO:0007669"/>
    <property type="project" value="InterPro"/>
</dbReference>
<feature type="transmembrane region" description="Helical" evidence="1">
    <location>
        <begin position="60"/>
        <end position="86"/>
    </location>
</feature>
<comment type="caution">
    <text evidence="4">The sequence shown here is derived from an EMBL/GenBank/DDBJ whole genome shotgun (WGS) entry which is preliminary data.</text>
</comment>
<dbReference type="Pfam" id="PF04471">
    <property type="entry name" value="Mrr_cat"/>
    <property type="match status" value="1"/>
</dbReference>
<dbReference type="PANTHER" id="PTHR30015:SF7">
    <property type="entry name" value="TYPE IV METHYL-DIRECTED RESTRICTION ENZYME ECOKMRR"/>
    <property type="match status" value="1"/>
</dbReference>
<dbReference type="GO" id="GO:0005694">
    <property type="term" value="C:chromosome"/>
    <property type="evidence" value="ECO:0007669"/>
    <property type="project" value="InterPro"/>
</dbReference>
<dbReference type="GO" id="GO:0009307">
    <property type="term" value="P:DNA restriction-modification system"/>
    <property type="evidence" value="ECO:0007669"/>
    <property type="project" value="InterPro"/>
</dbReference>
<sequence length="284" mass="30146">MSRRKRSSLAEDLVELAALLPWWLCLTLAPVSYAVLHPYATAPVVLNPVPGQMGSMMNEAILKGLATGGQYILPIILVTGALVSFLGRRKREALVRSVADNASGCALHSMSWQDFELLVGEAFRMRGYAVAETGGGGADGGIDVELRKGNELFLVQCKQWRAYKVSVTVVRELYGAMAARGATGGFVVTSGVFTKDAEAFARGRNIELIDGSALAGLIARVKDQRPAAMPGPPPAEMPAANAPPVCPRCGSPMVRRTARQGANAGNQFWGCGSYPKCRGIRAIG</sequence>
<dbReference type="GO" id="GO:0006265">
    <property type="term" value="P:DNA topological change"/>
    <property type="evidence" value="ECO:0007669"/>
    <property type="project" value="InterPro"/>
</dbReference>
<dbReference type="Proteomes" id="UP000318422">
    <property type="component" value="Unassembled WGS sequence"/>
</dbReference>
<dbReference type="InterPro" id="IPR007560">
    <property type="entry name" value="Restrct_endonuc_IV_Mrr"/>
</dbReference>
<evidence type="ECO:0000313" key="4">
    <source>
        <dbReference type="EMBL" id="GEC95512.1"/>
    </source>
</evidence>
<organism evidence="4 5">
    <name type="scientific">Zoogloea ramigera</name>
    <dbReference type="NCBI Taxonomy" id="350"/>
    <lineage>
        <taxon>Bacteria</taxon>
        <taxon>Pseudomonadati</taxon>
        <taxon>Pseudomonadota</taxon>
        <taxon>Betaproteobacteria</taxon>
        <taxon>Rhodocyclales</taxon>
        <taxon>Zoogloeaceae</taxon>
        <taxon>Zoogloea</taxon>
    </lineage>
</organism>
<dbReference type="SUPFAM" id="SSF52980">
    <property type="entry name" value="Restriction endonuclease-like"/>
    <property type="match status" value="1"/>
</dbReference>
<dbReference type="InterPro" id="IPR011856">
    <property type="entry name" value="tRNA_endonuc-like_dom_sf"/>
</dbReference>
<protein>
    <submittedName>
        <fullName evidence="4">Membrane protein</fullName>
    </submittedName>
</protein>
<dbReference type="Gene3D" id="3.30.65.10">
    <property type="entry name" value="Bacterial Topoisomerase I, domain 1"/>
    <property type="match status" value="1"/>
</dbReference>
<dbReference type="GO" id="GO:0003677">
    <property type="term" value="F:DNA binding"/>
    <property type="evidence" value="ECO:0007669"/>
    <property type="project" value="InterPro"/>
</dbReference>
<dbReference type="RefSeq" id="WP_141351061.1">
    <property type="nucleotide sequence ID" value="NZ_BJNV01000021.1"/>
</dbReference>
<keyword evidence="1" id="KW-0812">Transmembrane</keyword>
<dbReference type="InterPro" id="IPR052906">
    <property type="entry name" value="Type_IV_Methyl-Rstrct_Enzyme"/>
</dbReference>
<reference evidence="4 5" key="1">
    <citation type="submission" date="2019-06" db="EMBL/GenBank/DDBJ databases">
        <title>Whole genome shotgun sequence of Zoogloea ramigera NBRC 15342.</title>
        <authorList>
            <person name="Hosoyama A."/>
            <person name="Uohara A."/>
            <person name="Ohji S."/>
            <person name="Ichikawa N."/>
        </authorList>
    </citation>
    <scope>NUCLEOTIDE SEQUENCE [LARGE SCALE GENOMIC DNA]</scope>
    <source>
        <strain evidence="4 5">NBRC 15342</strain>
    </source>
</reference>
<evidence type="ECO:0000256" key="1">
    <source>
        <dbReference type="SAM" id="Phobius"/>
    </source>
</evidence>
<dbReference type="Pfam" id="PF01396">
    <property type="entry name" value="Zn_ribbon_Top1"/>
    <property type="match status" value="1"/>
</dbReference>
<evidence type="ECO:0000259" key="2">
    <source>
        <dbReference type="Pfam" id="PF01396"/>
    </source>
</evidence>
<evidence type="ECO:0000259" key="3">
    <source>
        <dbReference type="Pfam" id="PF04471"/>
    </source>
</evidence>
<accession>A0A4Y4CTT6</accession>
<evidence type="ECO:0000313" key="5">
    <source>
        <dbReference type="Proteomes" id="UP000318422"/>
    </source>
</evidence>
<feature type="domain" description="Restriction endonuclease type IV Mrr" evidence="3">
    <location>
        <begin position="107"/>
        <end position="218"/>
    </location>
</feature>
<dbReference type="InterPro" id="IPR011335">
    <property type="entry name" value="Restrct_endonuc-II-like"/>
</dbReference>
<dbReference type="GO" id="GO:0015666">
    <property type="term" value="F:restriction endodeoxyribonuclease activity"/>
    <property type="evidence" value="ECO:0007669"/>
    <property type="project" value="TreeGrafter"/>
</dbReference>
<dbReference type="EMBL" id="BJNV01000021">
    <property type="protein sequence ID" value="GEC95512.1"/>
    <property type="molecule type" value="Genomic_DNA"/>
</dbReference>
<name>A0A4Y4CTT6_ZOORA</name>